<dbReference type="InterPro" id="IPR020449">
    <property type="entry name" value="Tscrpt_reg_AraC-type_HTH"/>
</dbReference>
<evidence type="ECO:0000259" key="5">
    <source>
        <dbReference type="PROSITE" id="PS01124"/>
    </source>
</evidence>
<dbReference type="InterPro" id="IPR050204">
    <property type="entry name" value="AraC_XylS_family_regulators"/>
</dbReference>
<evidence type="ECO:0000256" key="4">
    <source>
        <dbReference type="ARBA" id="ARBA00023163"/>
    </source>
</evidence>
<dbReference type="EMBL" id="JAPNKE010000002">
    <property type="protein sequence ID" value="MCY1007113.1"/>
    <property type="molecule type" value="Genomic_DNA"/>
</dbReference>
<dbReference type="Pfam" id="PF12833">
    <property type="entry name" value="HTH_18"/>
    <property type="match status" value="1"/>
</dbReference>
<evidence type="ECO:0000256" key="1">
    <source>
        <dbReference type="ARBA" id="ARBA00023015"/>
    </source>
</evidence>
<dbReference type="InterPro" id="IPR037923">
    <property type="entry name" value="HTH-like"/>
</dbReference>
<evidence type="ECO:0000313" key="7">
    <source>
        <dbReference type="Proteomes" id="UP001150924"/>
    </source>
</evidence>
<keyword evidence="2" id="KW-0238">DNA-binding</keyword>
<dbReference type="RefSeq" id="WP_267769679.1">
    <property type="nucleotide sequence ID" value="NZ_JAPNKE010000002.1"/>
</dbReference>
<keyword evidence="3" id="KW-0010">Activator</keyword>
<dbReference type="PROSITE" id="PS01124">
    <property type="entry name" value="HTH_ARAC_FAMILY_2"/>
    <property type="match status" value="1"/>
</dbReference>
<dbReference type="PRINTS" id="PR00032">
    <property type="entry name" value="HTHARAC"/>
</dbReference>
<dbReference type="GO" id="GO:0003700">
    <property type="term" value="F:DNA-binding transcription factor activity"/>
    <property type="evidence" value="ECO:0007669"/>
    <property type="project" value="InterPro"/>
</dbReference>
<feature type="domain" description="HTH araC/xylS-type" evidence="5">
    <location>
        <begin position="168"/>
        <end position="266"/>
    </location>
</feature>
<comment type="caution">
    <text evidence="6">The sequence shown here is derived from an EMBL/GenBank/DDBJ whole genome shotgun (WGS) entry which is preliminary data.</text>
</comment>
<evidence type="ECO:0000256" key="3">
    <source>
        <dbReference type="ARBA" id="ARBA00023159"/>
    </source>
</evidence>
<dbReference type="SUPFAM" id="SSF51215">
    <property type="entry name" value="Regulatory protein AraC"/>
    <property type="match status" value="1"/>
</dbReference>
<organism evidence="6 7">
    <name type="scientific">Nannocystis pusilla</name>
    <dbReference type="NCBI Taxonomy" id="889268"/>
    <lineage>
        <taxon>Bacteria</taxon>
        <taxon>Pseudomonadati</taxon>
        <taxon>Myxococcota</taxon>
        <taxon>Polyangia</taxon>
        <taxon>Nannocystales</taxon>
        <taxon>Nannocystaceae</taxon>
        <taxon>Nannocystis</taxon>
    </lineage>
</organism>
<dbReference type="PANTHER" id="PTHR46796">
    <property type="entry name" value="HTH-TYPE TRANSCRIPTIONAL ACTIVATOR RHAS-RELATED"/>
    <property type="match status" value="1"/>
</dbReference>
<protein>
    <submittedName>
        <fullName evidence="6">Helix-turn-helix transcriptional regulator</fullName>
    </submittedName>
</protein>
<dbReference type="InterPro" id="IPR018062">
    <property type="entry name" value="HTH_AraC-typ_CS"/>
</dbReference>
<keyword evidence="4" id="KW-0804">Transcription</keyword>
<name>A0A9X3EX04_9BACT</name>
<dbReference type="Gene3D" id="1.10.10.60">
    <property type="entry name" value="Homeodomain-like"/>
    <property type="match status" value="2"/>
</dbReference>
<dbReference type="Proteomes" id="UP001150924">
    <property type="component" value="Unassembled WGS sequence"/>
</dbReference>
<accession>A0A9X3EX04</accession>
<evidence type="ECO:0000256" key="2">
    <source>
        <dbReference type="ARBA" id="ARBA00023125"/>
    </source>
</evidence>
<keyword evidence="7" id="KW-1185">Reference proteome</keyword>
<proteinExistence type="predicted"/>
<keyword evidence="1" id="KW-0805">Transcription regulation</keyword>
<dbReference type="SMART" id="SM00342">
    <property type="entry name" value="HTH_ARAC"/>
    <property type="match status" value="1"/>
</dbReference>
<dbReference type="InterPro" id="IPR018060">
    <property type="entry name" value="HTH_AraC"/>
</dbReference>
<dbReference type="PROSITE" id="PS00041">
    <property type="entry name" value="HTH_ARAC_FAMILY_1"/>
    <property type="match status" value="1"/>
</dbReference>
<dbReference type="GO" id="GO:0043565">
    <property type="term" value="F:sequence-specific DNA binding"/>
    <property type="evidence" value="ECO:0007669"/>
    <property type="project" value="InterPro"/>
</dbReference>
<dbReference type="InterPro" id="IPR009057">
    <property type="entry name" value="Homeodomain-like_sf"/>
</dbReference>
<evidence type="ECO:0000313" key="6">
    <source>
        <dbReference type="EMBL" id="MCY1007113.1"/>
    </source>
</evidence>
<dbReference type="SUPFAM" id="SSF46689">
    <property type="entry name" value="Homeodomain-like"/>
    <property type="match status" value="2"/>
</dbReference>
<dbReference type="AlphaFoldDB" id="A0A9X3EX04"/>
<gene>
    <name evidence="6" type="ORF">OV079_16430</name>
</gene>
<sequence length="270" mass="30330">MRFGPGQFLGVCERRRTAHGLALADLRPTVPEHEVHRHTHDDAHFLLLLAGRYLSSARGMPAVCDHPALVLNPPGTTHDDRFRGLDGRFFTLSVPTDNWRAVTTTCPLPDHPVRLGTAALLAAYRLCHELPRWDDASALVVESEYHLLLAEAALDARERRSSGPPWLARARDHLHDTCAVTPRLSELAAAADVHPVHFARAFRARYGRSPGEYLRHCRLERASALLRDLRTPLADIADQCGYVDQSHFSRAFRRAYRLTPAAFRRLVRPA</sequence>
<reference evidence="6" key="1">
    <citation type="submission" date="2022-11" db="EMBL/GenBank/DDBJ databases">
        <title>Minimal conservation of predation-associated metabolite biosynthetic gene clusters underscores biosynthetic potential of Myxococcota including descriptions for ten novel species: Archangium lansinium sp. nov., Myxococcus landrumus sp. nov., Nannocystis bai.</title>
        <authorList>
            <person name="Ahearne A."/>
            <person name="Stevens C."/>
            <person name="Phillips K."/>
        </authorList>
    </citation>
    <scope>NUCLEOTIDE SEQUENCE</scope>
    <source>
        <strain evidence="6">Na p29</strain>
    </source>
</reference>